<dbReference type="AlphaFoldDB" id="A0A4Q2DFX5"/>
<protein>
    <recommendedName>
        <fullName evidence="3">Late embryogenesis abundant protein LEA-2 subgroup domain-containing protein</fullName>
    </recommendedName>
</protein>
<dbReference type="Gene3D" id="2.60.40.1820">
    <property type="match status" value="1"/>
</dbReference>
<evidence type="ECO:0000256" key="2">
    <source>
        <dbReference type="SAM" id="Phobius"/>
    </source>
</evidence>
<feature type="compositionally biased region" description="Low complexity" evidence="1">
    <location>
        <begin position="87"/>
        <end position="97"/>
    </location>
</feature>
<evidence type="ECO:0000256" key="1">
    <source>
        <dbReference type="SAM" id="MobiDB-lite"/>
    </source>
</evidence>
<dbReference type="STRING" id="2316362.A0A4Q2DFX5"/>
<keyword evidence="2" id="KW-1133">Transmembrane helix</keyword>
<sequence length="324" mass="35302">MASYNDPYSNSRYQDTTGYNAPYYSNQPYDTGPTYDPYSQSVPYNHPNNVRFDDSQDDVRKDETAPTPPSKDEYDNTGTGPTRYRSTKSTSSGLSKKSSLKVAVTPVRKHWNGFEHGEFTPTVSRGNLWTKGGRGRCIGRFFCCTLMIAILVIVSIILSLALWVRPPAVAIGDVVTQNTTGSLSSADGLAINLSVNITVNNPNYFSVDFSRIKAEIFYPINDLPMGGGEANDINFKSGTETSFTFPFSLRYRSSDDPGNQVFIDLGTKCGLGGGQKSDITVKYRITLGIRFLLVVISPVIENSFRFACPSSITGGGLISGSTGS</sequence>
<dbReference type="Proteomes" id="UP000290288">
    <property type="component" value="Unassembled WGS sequence"/>
</dbReference>
<dbReference type="OrthoDB" id="20273at2759"/>
<dbReference type="InterPro" id="IPR004864">
    <property type="entry name" value="LEA_2"/>
</dbReference>
<keyword evidence="2" id="KW-0812">Transmembrane</keyword>
<dbReference type="EMBL" id="SDEE01000245">
    <property type="protein sequence ID" value="RXW18727.1"/>
    <property type="molecule type" value="Genomic_DNA"/>
</dbReference>
<feature type="compositionally biased region" description="Basic and acidic residues" evidence="1">
    <location>
        <begin position="51"/>
        <end position="74"/>
    </location>
</feature>
<evidence type="ECO:0000313" key="5">
    <source>
        <dbReference type="Proteomes" id="UP000290288"/>
    </source>
</evidence>
<feature type="transmembrane region" description="Helical" evidence="2">
    <location>
        <begin position="141"/>
        <end position="164"/>
    </location>
</feature>
<name>A0A4Q2DFX5_9AGAR</name>
<feature type="region of interest" description="Disordered" evidence="1">
    <location>
        <begin position="1"/>
        <end position="97"/>
    </location>
</feature>
<dbReference type="Pfam" id="PF03168">
    <property type="entry name" value="LEA_2"/>
    <property type="match status" value="1"/>
</dbReference>
<feature type="compositionally biased region" description="Polar residues" evidence="1">
    <location>
        <begin position="37"/>
        <end position="48"/>
    </location>
</feature>
<dbReference type="SUPFAM" id="SSF117070">
    <property type="entry name" value="LEA14-like"/>
    <property type="match status" value="1"/>
</dbReference>
<keyword evidence="2" id="KW-0472">Membrane</keyword>
<accession>A0A4Q2DFX5</accession>
<keyword evidence="5" id="KW-1185">Reference proteome</keyword>
<evidence type="ECO:0000313" key="4">
    <source>
        <dbReference type="EMBL" id="RXW18727.1"/>
    </source>
</evidence>
<gene>
    <name evidence="4" type="ORF">EST38_g7125</name>
</gene>
<reference evidence="4 5" key="1">
    <citation type="submission" date="2019-01" db="EMBL/GenBank/DDBJ databases">
        <title>Draft genome sequence of Psathyrella aberdarensis IHI B618.</title>
        <authorList>
            <person name="Buettner E."/>
            <person name="Kellner H."/>
        </authorList>
    </citation>
    <scope>NUCLEOTIDE SEQUENCE [LARGE SCALE GENOMIC DNA]</scope>
    <source>
        <strain evidence="4 5">IHI B618</strain>
    </source>
</reference>
<feature type="compositionally biased region" description="Polar residues" evidence="1">
    <location>
        <begin position="1"/>
        <end position="29"/>
    </location>
</feature>
<evidence type="ECO:0000259" key="3">
    <source>
        <dbReference type="Pfam" id="PF03168"/>
    </source>
</evidence>
<feature type="domain" description="Late embryogenesis abundant protein LEA-2 subgroup" evidence="3">
    <location>
        <begin position="197"/>
        <end position="291"/>
    </location>
</feature>
<proteinExistence type="predicted"/>
<organism evidence="4 5">
    <name type="scientific">Candolleomyces aberdarensis</name>
    <dbReference type="NCBI Taxonomy" id="2316362"/>
    <lineage>
        <taxon>Eukaryota</taxon>
        <taxon>Fungi</taxon>
        <taxon>Dikarya</taxon>
        <taxon>Basidiomycota</taxon>
        <taxon>Agaricomycotina</taxon>
        <taxon>Agaricomycetes</taxon>
        <taxon>Agaricomycetidae</taxon>
        <taxon>Agaricales</taxon>
        <taxon>Agaricineae</taxon>
        <taxon>Psathyrellaceae</taxon>
        <taxon>Candolleomyces</taxon>
    </lineage>
</organism>
<comment type="caution">
    <text evidence="4">The sequence shown here is derived from an EMBL/GenBank/DDBJ whole genome shotgun (WGS) entry which is preliminary data.</text>
</comment>